<feature type="compositionally biased region" description="Basic and acidic residues" evidence="1">
    <location>
        <begin position="111"/>
        <end position="128"/>
    </location>
</feature>
<protein>
    <submittedName>
        <fullName evidence="2">Uncharacterized protein</fullName>
    </submittedName>
</protein>
<name>A0A5B0NNH7_PUCGR</name>
<proteinExistence type="predicted"/>
<dbReference type="EMBL" id="VSWC01000092">
    <property type="protein sequence ID" value="KAA1090871.1"/>
    <property type="molecule type" value="Genomic_DNA"/>
</dbReference>
<reference evidence="2 3" key="1">
    <citation type="submission" date="2019-05" db="EMBL/GenBank/DDBJ databases">
        <title>Emergence of the Ug99 lineage of the wheat stem rust pathogen through somatic hybridization.</title>
        <authorList>
            <person name="Li F."/>
            <person name="Upadhyaya N.M."/>
            <person name="Sperschneider J."/>
            <person name="Matny O."/>
            <person name="Nguyen-Phuc H."/>
            <person name="Mago R."/>
            <person name="Raley C."/>
            <person name="Miller M.E."/>
            <person name="Silverstein K.A.T."/>
            <person name="Henningsen E."/>
            <person name="Hirsch C.D."/>
            <person name="Visser B."/>
            <person name="Pretorius Z.A."/>
            <person name="Steffenson B.J."/>
            <person name="Schwessinger B."/>
            <person name="Dodds P.N."/>
            <person name="Figueroa M."/>
        </authorList>
    </citation>
    <scope>NUCLEOTIDE SEQUENCE [LARGE SCALE GENOMIC DNA]</scope>
    <source>
        <strain evidence="2">21-0</strain>
    </source>
</reference>
<organism evidence="2 3">
    <name type="scientific">Puccinia graminis f. sp. tritici</name>
    <dbReference type="NCBI Taxonomy" id="56615"/>
    <lineage>
        <taxon>Eukaryota</taxon>
        <taxon>Fungi</taxon>
        <taxon>Dikarya</taxon>
        <taxon>Basidiomycota</taxon>
        <taxon>Pucciniomycotina</taxon>
        <taxon>Pucciniomycetes</taxon>
        <taxon>Pucciniales</taxon>
        <taxon>Pucciniaceae</taxon>
        <taxon>Puccinia</taxon>
    </lineage>
</organism>
<keyword evidence="3" id="KW-1185">Reference proteome</keyword>
<feature type="region of interest" description="Disordered" evidence="1">
    <location>
        <begin position="111"/>
        <end position="141"/>
    </location>
</feature>
<evidence type="ECO:0000313" key="2">
    <source>
        <dbReference type="EMBL" id="KAA1090871.1"/>
    </source>
</evidence>
<accession>A0A5B0NNH7</accession>
<sequence>MYLAGWKETLPVDKACTLPAGFLPVDESNDVVECEIYVKQEKEQNEEEGEKNVVVVQHIDADLFLINREEKEQNEEEGEKNVVVVQHIDADLFLINRVHISANLTQLGGLKTDHPRWRDRTGDQEKKNTKGAAIWKSASQN</sequence>
<dbReference type="Proteomes" id="UP000324748">
    <property type="component" value="Unassembled WGS sequence"/>
</dbReference>
<evidence type="ECO:0000313" key="3">
    <source>
        <dbReference type="Proteomes" id="UP000324748"/>
    </source>
</evidence>
<dbReference type="AlphaFoldDB" id="A0A5B0NNH7"/>
<gene>
    <name evidence="2" type="ORF">PGT21_016421</name>
</gene>
<comment type="caution">
    <text evidence="2">The sequence shown here is derived from an EMBL/GenBank/DDBJ whole genome shotgun (WGS) entry which is preliminary data.</text>
</comment>
<evidence type="ECO:0000256" key="1">
    <source>
        <dbReference type="SAM" id="MobiDB-lite"/>
    </source>
</evidence>